<evidence type="ECO:0000256" key="3">
    <source>
        <dbReference type="ARBA" id="ARBA00022694"/>
    </source>
</evidence>
<dbReference type="InterPro" id="IPR013542">
    <property type="entry name" value="QueG_DUF1730"/>
</dbReference>
<dbReference type="EC" id="1.17.99.6" evidence="9"/>
<feature type="binding site" evidence="9">
    <location>
        <position position="245"/>
    </location>
    <ligand>
        <name>[4Fe-4S] cluster</name>
        <dbReference type="ChEBI" id="CHEBI:49883"/>
        <label>2</label>
    </ligand>
</feature>
<feature type="binding site" evidence="9">
    <location>
        <position position="248"/>
    </location>
    <ligand>
        <name>[4Fe-4S] cluster</name>
        <dbReference type="ChEBI" id="CHEBI:49883"/>
        <label>2</label>
    </ligand>
</feature>
<feature type="binding site" evidence="9">
    <location>
        <position position="62"/>
    </location>
    <ligand>
        <name>cob(II)alamin</name>
        <dbReference type="ChEBI" id="CHEBI:16304"/>
    </ligand>
</feature>
<feature type="binding site" evidence="9">
    <location>
        <position position="252"/>
    </location>
    <ligand>
        <name>[4Fe-4S] cluster</name>
        <dbReference type="ChEBI" id="CHEBI:49883"/>
        <label>1</label>
    </ligand>
</feature>
<dbReference type="PROSITE" id="PS00198">
    <property type="entry name" value="4FE4S_FER_1"/>
    <property type="match status" value="1"/>
</dbReference>
<proteinExistence type="inferred from homology"/>
<comment type="similarity">
    <text evidence="9">Belongs to the QueG family.</text>
</comment>
<feature type="binding site" evidence="9">
    <location>
        <position position="138"/>
    </location>
    <ligand>
        <name>cob(II)alamin</name>
        <dbReference type="ChEBI" id="CHEBI:16304"/>
    </ligand>
</feature>
<gene>
    <name evidence="9 11" type="primary">queG</name>
    <name evidence="11" type="ORF">LMG32879_000838</name>
</gene>
<evidence type="ECO:0000256" key="4">
    <source>
        <dbReference type="ARBA" id="ARBA00022723"/>
    </source>
</evidence>
<dbReference type="InterPro" id="IPR017896">
    <property type="entry name" value="4Fe4S_Fe-S-bd"/>
</dbReference>
<dbReference type="GO" id="GO:0008616">
    <property type="term" value="P:tRNA queuosine(34) biosynthetic process"/>
    <property type="evidence" value="ECO:0007669"/>
    <property type="project" value="UniProtKB-UniRule"/>
</dbReference>
<comment type="caution">
    <text evidence="9">Lacks conserved residue(s) required for the propagation of feature annotation.</text>
</comment>
<dbReference type="GO" id="GO:0052693">
    <property type="term" value="F:epoxyqueuosine reductase activity"/>
    <property type="evidence" value="ECO:0007669"/>
    <property type="project" value="UniProtKB-UniRule"/>
</dbReference>
<feature type="binding site" evidence="9">
    <location>
        <position position="218"/>
    </location>
    <ligand>
        <name>[4Fe-4S] cluster</name>
        <dbReference type="ChEBI" id="CHEBI:49883"/>
        <label>2</label>
    </ligand>
</feature>
<feature type="binding site" evidence="9">
    <location>
        <position position="195"/>
    </location>
    <ligand>
        <name>[4Fe-4S] cluster</name>
        <dbReference type="ChEBI" id="CHEBI:49883"/>
        <label>1</label>
    </ligand>
</feature>
<feature type="binding site" evidence="9">
    <location>
        <begin position="245"/>
        <end position="246"/>
    </location>
    <ligand>
        <name>cob(II)alamin</name>
        <dbReference type="ChEBI" id="CHEBI:16304"/>
    </ligand>
</feature>
<organism evidence="11 12">
    <name type="scientific">Brytella acorum</name>
    <dbReference type="NCBI Taxonomy" id="2959299"/>
    <lineage>
        <taxon>Bacteria</taxon>
        <taxon>Pseudomonadati</taxon>
        <taxon>Pseudomonadota</taxon>
        <taxon>Alphaproteobacteria</taxon>
        <taxon>Acetobacterales</taxon>
        <taxon>Acetobacteraceae</taxon>
        <taxon>Brytella</taxon>
    </lineage>
</organism>
<dbReference type="HAMAP" id="MF_00916">
    <property type="entry name" value="QueG"/>
    <property type="match status" value="1"/>
</dbReference>
<comment type="function">
    <text evidence="9">Catalyzes the conversion of epoxyqueuosine (oQ) to queuosine (Q), which is a hypermodified base found in the wobble positions of tRNA(Asp), tRNA(Asn), tRNA(His) and tRNA(Tyr).</text>
</comment>
<evidence type="ECO:0000313" key="12">
    <source>
        <dbReference type="Proteomes" id="UP001176960"/>
    </source>
</evidence>
<comment type="cofactor">
    <cofactor evidence="9">
        <name>cob(II)alamin</name>
        <dbReference type="ChEBI" id="CHEBI:16304"/>
    </cofactor>
</comment>
<keyword evidence="12" id="KW-1185">Reference proteome</keyword>
<dbReference type="Pfam" id="PF13484">
    <property type="entry name" value="Fer4_16"/>
    <property type="match status" value="1"/>
</dbReference>
<comment type="subcellular location">
    <subcellularLocation>
        <location evidence="9">Cytoplasm</location>
    </subcellularLocation>
</comment>
<dbReference type="AlphaFoldDB" id="A0AA35UQ15"/>
<evidence type="ECO:0000256" key="6">
    <source>
        <dbReference type="ARBA" id="ARBA00023002"/>
    </source>
</evidence>
<keyword evidence="9" id="KW-0846">Cobalamin</keyword>
<comment type="subunit">
    <text evidence="9">Monomer.</text>
</comment>
<evidence type="ECO:0000256" key="1">
    <source>
        <dbReference type="ARBA" id="ARBA00022485"/>
    </source>
</evidence>
<dbReference type="Proteomes" id="UP001176960">
    <property type="component" value="Unassembled WGS sequence"/>
</dbReference>
<comment type="caution">
    <text evidence="11">The sequence shown here is derived from an EMBL/GenBank/DDBJ whole genome shotgun (WGS) entry which is preliminary data.</text>
</comment>
<evidence type="ECO:0000256" key="8">
    <source>
        <dbReference type="ARBA" id="ARBA00023014"/>
    </source>
</evidence>
<dbReference type="PROSITE" id="PS51379">
    <property type="entry name" value="4FE4S_FER_2"/>
    <property type="match status" value="1"/>
</dbReference>
<feature type="binding site" evidence="9">
    <location>
        <position position="220"/>
    </location>
    <ligand>
        <name>cob(II)alamin</name>
        <dbReference type="ChEBI" id="CHEBI:16304"/>
    </ligand>
</feature>
<evidence type="ECO:0000256" key="5">
    <source>
        <dbReference type="ARBA" id="ARBA00022785"/>
    </source>
</evidence>
<feature type="binding site" evidence="9">
    <location>
        <position position="198"/>
    </location>
    <ligand>
        <name>[4Fe-4S] cluster</name>
        <dbReference type="ChEBI" id="CHEBI:49883"/>
        <label>1</label>
    </ligand>
</feature>
<accession>A0AA35UQ15</accession>
<dbReference type="PANTHER" id="PTHR30002">
    <property type="entry name" value="EPOXYQUEUOSINE REDUCTASE"/>
    <property type="match status" value="1"/>
</dbReference>
<dbReference type="GO" id="GO:0031419">
    <property type="term" value="F:cobalamin binding"/>
    <property type="evidence" value="ECO:0007669"/>
    <property type="project" value="UniProtKB-KW"/>
</dbReference>
<reference evidence="11" key="1">
    <citation type="submission" date="2023-03" db="EMBL/GenBank/DDBJ databases">
        <authorList>
            <person name="Cleenwerck I."/>
        </authorList>
    </citation>
    <scope>NUCLEOTIDE SEQUENCE</scope>
    <source>
        <strain evidence="11">LMG 32879</strain>
    </source>
</reference>
<dbReference type="RefSeq" id="WP_289840758.1">
    <property type="nucleotide sequence ID" value="NZ_CATKSH010000003.1"/>
</dbReference>
<feature type="domain" description="4Fe-4S ferredoxin-type" evidence="10">
    <location>
        <begin position="183"/>
        <end position="212"/>
    </location>
</feature>
<dbReference type="FunFam" id="3.30.70.20:FF:000017">
    <property type="entry name" value="Epoxyqueuosine reductase"/>
    <property type="match status" value="1"/>
</dbReference>
<keyword evidence="3 9" id="KW-0819">tRNA processing</keyword>
<keyword evidence="6 9" id="KW-0560">Oxidoreductase</keyword>
<sequence length="348" mass="38508">MSRQPKPSVEVRIAEHARHLGFDAVGFCRAELSDDDKARLREFVDQGWHGTMGWMKERLDQRSDPQALWPDVRSVISLGLSYAPDSDPLATLQQPDRGNISVYARNRDYHDIIKGMLKHLAQFVVKQGDGVEVKVFVDTAPVAEKPLAEAAQLGWQGKHTNLVSRADGSWLLLGEIYTTLDLAPSEPRAGSCGSCTRCLTACPTNAFPRPYRLDARRCISYLTIEHAGPIPHEFRPLMGNHIYGCDDCLAVCPWNRFAQAGRQAKLAARPELVAPRLDELARLDDASFRALFSGSPIKRIGRNRFVRNVLIAIGNSGTPALRDVAANLTSDQDAVVAEAAQWAVEQYP</sequence>
<dbReference type="GO" id="GO:0051539">
    <property type="term" value="F:4 iron, 4 sulfur cluster binding"/>
    <property type="evidence" value="ECO:0007669"/>
    <property type="project" value="UniProtKB-KW"/>
</dbReference>
<keyword evidence="2 9" id="KW-0963">Cytoplasm</keyword>
<dbReference type="EMBL" id="CATKSH010000003">
    <property type="protein sequence ID" value="CAI9120010.1"/>
    <property type="molecule type" value="Genomic_DNA"/>
</dbReference>
<keyword evidence="4 9" id="KW-0479">Metal-binding</keyword>
<feature type="binding site" evidence="9">
    <location>
        <position position="192"/>
    </location>
    <ligand>
        <name>[4Fe-4S] cluster</name>
        <dbReference type="ChEBI" id="CHEBI:49883"/>
        <label>1</label>
    </ligand>
</feature>
<comment type="cofactor">
    <cofactor evidence="9">
        <name>[4Fe-4S] cluster</name>
        <dbReference type="ChEBI" id="CHEBI:49883"/>
    </cofactor>
    <text evidence="9">Binds 2 [4Fe-4S] clusters per monomer.</text>
</comment>
<dbReference type="NCBIfam" id="TIGR00276">
    <property type="entry name" value="tRNA epoxyqueuosine(34) reductase QueG"/>
    <property type="match status" value="1"/>
</dbReference>
<keyword evidence="7 9" id="KW-0408">Iron</keyword>
<keyword evidence="8 9" id="KW-0411">Iron-sulfur</keyword>
<name>A0AA35UQ15_9PROT</name>
<keyword evidence="9" id="KW-0170">Cobalt</keyword>
<keyword evidence="1 9" id="KW-0004">4Fe-4S</keyword>
<evidence type="ECO:0000256" key="7">
    <source>
        <dbReference type="ARBA" id="ARBA00023004"/>
    </source>
</evidence>
<dbReference type="SUPFAM" id="SSF46548">
    <property type="entry name" value="alpha-helical ferredoxin"/>
    <property type="match status" value="1"/>
</dbReference>
<feature type="binding site" evidence="9">
    <location>
        <position position="173"/>
    </location>
    <ligand>
        <name>cob(II)alamin</name>
        <dbReference type="ChEBI" id="CHEBI:16304"/>
    </ligand>
</feature>
<comment type="pathway">
    <text evidence="9">tRNA modification; tRNA-queuosine biosynthesis.</text>
</comment>
<dbReference type="InterPro" id="IPR017900">
    <property type="entry name" value="4Fe4S_Fe_S_CS"/>
</dbReference>
<feature type="binding site" evidence="9">
    <location>
        <position position="202"/>
    </location>
    <ligand>
        <name>[4Fe-4S] cluster</name>
        <dbReference type="ChEBI" id="CHEBI:49883"/>
        <label>2</label>
    </ligand>
</feature>
<dbReference type="PANTHER" id="PTHR30002:SF4">
    <property type="entry name" value="EPOXYQUEUOSINE REDUCTASE"/>
    <property type="match status" value="1"/>
</dbReference>
<feature type="active site" description="Proton donor" evidence="9">
    <location>
        <position position="138"/>
    </location>
</feature>
<evidence type="ECO:0000256" key="9">
    <source>
        <dbReference type="HAMAP-Rule" id="MF_00916"/>
    </source>
</evidence>
<comment type="catalytic activity">
    <reaction evidence="9">
        <text>epoxyqueuosine(34) in tRNA + AH2 = queuosine(34) in tRNA + A + H2O</text>
        <dbReference type="Rhea" id="RHEA:32159"/>
        <dbReference type="Rhea" id="RHEA-COMP:18571"/>
        <dbReference type="Rhea" id="RHEA-COMP:18582"/>
        <dbReference type="ChEBI" id="CHEBI:13193"/>
        <dbReference type="ChEBI" id="CHEBI:15377"/>
        <dbReference type="ChEBI" id="CHEBI:17499"/>
        <dbReference type="ChEBI" id="CHEBI:194431"/>
        <dbReference type="ChEBI" id="CHEBI:194443"/>
        <dbReference type="EC" id="1.17.99.6"/>
    </reaction>
</comment>
<dbReference type="Pfam" id="PF08331">
    <property type="entry name" value="QueG_DUF1730"/>
    <property type="match status" value="1"/>
</dbReference>
<evidence type="ECO:0000313" key="11">
    <source>
        <dbReference type="EMBL" id="CAI9120010.1"/>
    </source>
</evidence>
<feature type="binding site" evidence="9">
    <location>
        <position position="162"/>
    </location>
    <ligand>
        <name>cob(II)alamin</name>
        <dbReference type="ChEBI" id="CHEBI:16304"/>
    </ligand>
</feature>
<evidence type="ECO:0000256" key="2">
    <source>
        <dbReference type="ARBA" id="ARBA00022490"/>
    </source>
</evidence>
<keyword evidence="5 9" id="KW-0671">Queuosine biosynthesis</keyword>
<dbReference type="GO" id="GO:0005737">
    <property type="term" value="C:cytoplasm"/>
    <property type="evidence" value="ECO:0007669"/>
    <property type="project" value="UniProtKB-SubCell"/>
</dbReference>
<dbReference type="InterPro" id="IPR004453">
    <property type="entry name" value="QueG"/>
</dbReference>
<evidence type="ECO:0000259" key="10">
    <source>
        <dbReference type="PROSITE" id="PS51379"/>
    </source>
</evidence>
<protein>
    <recommendedName>
        <fullName evidence="9">Epoxyqueuosine reductase</fullName>
        <ecNumber evidence="9">1.17.99.6</ecNumber>
    </recommendedName>
    <alternativeName>
        <fullName evidence="9">Queuosine biosynthesis protein QueG</fullName>
    </alternativeName>
</protein>
<dbReference type="Gene3D" id="3.30.70.20">
    <property type="match status" value="1"/>
</dbReference>
<dbReference type="GO" id="GO:0046872">
    <property type="term" value="F:metal ion binding"/>
    <property type="evidence" value="ECO:0007669"/>
    <property type="project" value="UniProtKB-KW"/>
</dbReference>